<proteinExistence type="predicted"/>
<dbReference type="InterPro" id="IPR027417">
    <property type="entry name" value="P-loop_NTPase"/>
</dbReference>
<keyword evidence="2" id="KW-1185">Reference proteome</keyword>
<dbReference type="EMBL" id="LVYD01000042">
    <property type="protein sequence ID" value="OQP64464.1"/>
    <property type="molecule type" value="Genomic_DNA"/>
</dbReference>
<name>A0A1V9G1M9_9BACT</name>
<gene>
    <name evidence="1" type="ORF">A3860_21080</name>
</gene>
<sequence length="266" mass="30444">MIKTILLTGLDGCGKSTVFSKLQNEKPDHVSLITLPHIDEKALPPQSAIQKQTQLLNQMSQQADENTWSDLKALALFGSMLLYEKLALEMCTPLTRILICERHPLIDSLIYAKFYAQRITPGYLNRERMDYYNTAYGELLAQMVGLLPIKSKGDYAVEIFNFISETFNDAVVPDGRIKELFKVALPNKIFFLKAASQILFDRISVRQVAEPHEKLQILTLLDKGYDALFDHISEKYKTPVEYIDAASFEKLDKFYDRLLDELIKNN</sequence>
<dbReference type="Gene3D" id="3.40.50.300">
    <property type="entry name" value="P-loop containing nucleotide triphosphate hydrolases"/>
    <property type="match status" value="1"/>
</dbReference>
<dbReference type="OrthoDB" id="1494645at2"/>
<evidence type="ECO:0000313" key="2">
    <source>
        <dbReference type="Proteomes" id="UP000192796"/>
    </source>
</evidence>
<protein>
    <recommendedName>
        <fullName evidence="3">Thymidylate kinase-like domain-containing protein</fullName>
    </recommendedName>
</protein>
<evidence type="ECO:0008006" key="3">
    <source>
        <dbReference type="Google" id="ProtNLM"/>
    </source>
</evidence>
<reference evidence="1 2" key="1">
    <citation type="submission" date="2016-03" db="EMBL/GenBank/DDBJ databases">
        <title>Niastella vici sp. nov., isolated from farmland soil.</title>
        <authorList>
            <person name="Chen L."/>
            <person name="Wang D."/>
            <person name="Yang S."/>
            <person name="Wang G."/>
        </authorList>
    </citation>
    <scope>NUCLEOTIDE SEQUENCE [LARGE SCALE GENOMIC DNA]</scope>
    <source>
        <strain evidence="1 2">DJ57</strain>
    </source>
</reference>
<dbReference type="Proteomes" id="UP000192796">
    <property type="component" value="Unassembled WGS sequence"/>
</dbReference>
<organism evidence="1 2">
    <name type="scientific">Niastella vici</name>
    <dbReference type="NCBI Taxonomy" id="1703345"/>
    <lineage>
        <taxon>Bacteria</taxon>
        <taxon>Pseudomonadati</taxon>
        <taxon>Bacteroidota</taxon>
        <taxon>Chitinophagia</taxon>
        <taxon>Chitinophagales</taxon>
        <taxon>Chitinophagaceae</taxon>
        <taxon>Niastella</taxon>
    </lineage>
</organism>
<evidence type="ECO:0000313" key="1">
    <source>
        <dbReference type="EMBL" id="OQP64464.1"/>
    </source>
</evidence>
<dbReference type="SUPFAM" id="SSF52540">
    <property type="entry name" value="P-loop containing nucleoside triphosphate hydrolases"/>
    <property type="match status" value="1"/>
</dbReference>
<dbReference type="AlphaFoldDB" id="A0A1V9G1M9"/>
<accession>A0A1V9G1M9</accession>
<dbReference type="STRING" id="1703345.A3860_21080"/>
<comment type="caution">
    <text evidence="1">The sequence shown here is derived from an EMBL/GenBank/DDBJ whole genome shotgun (WGS) entry which is preliminary data.</text>
</comment>
<dbReference type="RefSeq" id="WP_081147083.1">
    <property type="nucleotide sequence ID" value="NZ_LVYD01000042.1"/>
</dbReference>